<proteinExistence type="inferred from homology"/>
<dbReference type="CDD" id="cd05917">
    <property type="entry name" value="FACL_like_2"/>
    <property type="match status" value="1"/>
</dbReference>
<dbReference type="AlphaFoldDB" id="A0A644XYI8"/>
<dbReference type="PANTHER" id="PTHR43201">
    <property type="entry name" value="ACYL-COA SYNTHETASE"/>
    <property type="match status" value="1"/>
</dbReference>
<dbReference type="PROSITE" id="PS00455">
    <property type="entry name" value="AMP_BINDING"/>
    <property type="match status" value="1"/>
</dbReference>
<feature type="domain" description="AMP-dependent synthetase/ligase" evidence="4">
    <location>
        <begin position="36"/>
        <end position="425"/>
    </location>
</feature>
<dbReference type="SUPFAM" id="SSF56801">
    <property type="entry name" value="Acetyl-CoA synthetase-like"/>
    <property type="match status" value="1"/>
</dbReference>
<evidence type="ECO:0000256" key="2">
    <source>
        <dbReference type="ARBA" id="ARBA00022598"/>
    </source>
</evidence>
<dbReference type="InterPro" id="IPR020845">
    <property type="entry name" value="AMP-binding_CS"/>
</dbReference>
<dbReference type="EC" id="6.2.1.41" evidence="6"/>
<organism evidence="6">
    <name type="scientific">bioreactor metagenome</name>
    <dbReference type="NCBI Taxonomy" id="1076179"/>
    <lineage>
        <taxon>unclassified sequences</taxon>
        <taxon>metagenomes</taxon>
        <taxon>ecological metagenomes</taxon>
    </lineage>
</organism>
<dbReference type="InterPro" id="IPR042099">
    <property type="entry name" value="ANL_N_sf"/>
</dbReference>
<dbReference type="InterPro" id="IPR025110">
    <property type="entry name" value="AMP-bd_C"/>
</dbReference>
<dbReference type="EMBL" id="VSSQ01003557">
    <property type="protein sequence ID" value="MPM21275.1"/>
    <property type="molecule type" value="Genomic_DNA"/>
</dbReference>
<dbReference type="GO" id="GO:0006631">
    <property type="term" value="P:fatty acid metabolic process"/>
    <property type="evidence" value="ECO:0007669"/>
    <property type="project" value="TreeGrafter"/>
</dbReference>
<dbReference type="GO" id="GO:0031956">
    <property type="term" value="F:medium-chain fatty acid-CoA ligase activity"/>
    <property type="evidence" value="ECO:0007669"/>
    <property type="project" value="TreeGrafter"/>
</dbReference>
<dbReference type="FunFam" id="3.30.300.30:FF:000008">
    <property type="entry name" value="2,3-dihydroxybenzoate-AMP ligase"/>
    <property type="match status" value="1"/>
</dbReference>
<dbReference type="PANTHER" id="PTHR43201:SF5">
    <property type="entry name" value="MEDIUM-CHAIN ACYL-COA LIGASE ACSF2, MITOCHONDRIAL"/>
    <property type="match status" value="1"/>
</dbReference>
<evidence type="ECO:0000256" key="3">
    <source>
        <dbReference type="SAM" id="MobiDB-lite"/>
    </source>
</evidence>
<dbReference type="Pfam" id="PF00501">
    <property type="entry name" value="AMP-binding"/>
    <property type="match status" value="1"/>
</dbReference>
<feature type="domain" description="AMP-binding enzyme C-terminal" evidence="5">
    <location>
        <begin position="476"/>
        <end position="551"/>
    </location>
</feature>
<dbReference type="InterPro" id="IPR045851">
    <property type="entry name" value="AMP-bd_C_sf"/>
</dbReference>
<gene>
    <name evidence="6" type="primary">fadD3_7</name>
    <name evidence="6" type="ORF">SDC9_67719</name>
</gene>
<reference evidence="6" key="1">
    <citation type="submission" date="2019-08" db="EMBL/GenBank/DDBJ databases">
        <authorList>
            <person name="Kucharzyk K."/>
            <person name="Murdoch R.W."/>
            <person name="Higgins S."/>
            <person name="Loffler F."/>
        </authorList>
    </citation>
    <scope>NUCLEOTIDE SEQUENCE</scope>
</reference>
<evidence type="ECO:0000259" key="4">
    <source>
        <dbReference type="Pfam" id="PF00501"/>
    </source>
</evidence>
<accession>A0A644XYI8</accession>
<sequence length="573" mass="64952">MPLKARQPESSQSSIPRYKKQKASMQLSNRTLGQWLEHWAETTPDKEYIVYSDRNLRFTWREFNKRVDDMAKGLIAIGVERNSHVGIWAANVPDWLTLLYACAKIGAVYVTVNTNYKQAELEYLCENSDMHTLCIVNGEKDSDFVQMTYQMLPELKTCERGHLSSSRFPFMKNVVYIGQEKHRGMYNTPELLLLGSMVDNSELTKLKEQVDCHDVVNMQYTSGTTGFPKGVMLSHHNIANNGYLTGEHMEFTSEDKLCCCVPLFHCFGVVLATMNCLTHGCTQVMVERFDPLLVLASIHKERCTAVYGVPTMFIAELHHPMFDLFDLSSLRTGIMAGSLCPVELMKQVQEKMFMRVTSVYGLTETSPGMTATRIDDDFEVRCHTVGRDFEFTEVKVLDPETGQECPVGVQGEMCNRGYNNMKGYYKNPEATASVIDKNGFLHSGDLGTKDENGNYRITGRIKDMIIRGGENIYPREIEEFLYKLKGIKDVQVAGIPSPKYGEAVGAFIILQEGAQITDADVRDFCRNKISRYKIPKYIFFVNSFPMTGSGKIQKFKLKELGVELCKKQGIEII</sequence>
<name>A0A644XYI8_9ZZZZ</name>
<protein>
    <submittedName>
        <fullName evidence="6">3-[(3aS,4S,7aS)-7a-methyl-1, 5-dioxo-octahydro-1H-inden-4-yl]propanoyl:CoA ligase</fullName>
        <ecNumber evidence="6">6.2.1.41</ecNumber>
    </submittedName>
</protein>
<comment type="caution">
    <text evidence="6">The sequence shown here is derived from an EMBL/GenBank/DDBJ whole genome shotgun (WGS) entry which is preliminary data.</text>
</comment>
<evidence type="ECO:0000256" key="1">
    <source>
        <dbReference type="ARBA" id="ARBA00006432"/>
    </source>
</evidence>
<dbReference type="Gene3D" id="3.40.50.12780">
    <property type="entry name" value="N-terminal domain of ligase-like"/>
    <property type="match status" value="1"/>
</dbReference>
<evidence type="ECO:0000259" key="5">
    <source>
        <dbReference type="Pfam" id="PF13193"/>
    </source>
</evidence>
<feature type="region of interest" description="Disordered" evidence="3">
    <location>
        <begin position="1"/>
        <end position="22"/>
    </location>
</feature>
<keyword evidence="2 6" id="KW-0436">Ligase</keyword>
<evidence type="ECO:0000313" key="6">
    <source>
        <dbReference type="EMBL" id="MPM21275.1"/>
    </source>
</evidence>
<comment type="similarity">
    <text evidence="1">Belongs to the ATP-dependent AMP-binding enzyme family.</text>
</comment>
<dbReference type="InterPro" id="IPR000873">
    <property type="entry name" value="AMP-dep_synth/lig_dom"/>
</dbReference>
<dbReference type="Pfam" id="PF13193">
    <property type="entry name" value="AMP-binding_C"/>
    <property type="match status" value="1"/>
</dbReference>
<dbReference type="Gene3D" id="3.30.300.30">
    <property type="match status" value="1"/>
</dbReference>